<dbReference type="PANTHER" id="PTHR36435">
    <property type="entry name" value="SLR1288 PROTEIN"/>
    <property type="match status" value="1"/>
</dbReference>
<feature type="transmembrane region" description="Helical" evidence="1">
    <location>
        <begin position="153"/>
        <end position="172"/>
    </location>
</feature>
<gene>
    <name evidence="3" type="ORF">GCM10009114_25300</name>
</gene>
<dbReference type="InterPro" id="IPR003675">
    <property type="entry name" value="Rce1/LyrA-like_dom"/>
</dbReference>
<dbReference type="PANTHER" id="PTHR36435:SF1">
    <property type="entry name" value="CAAX AMINO TERMINAL PROTEASE FAMILY PROTEIN"/>
    <property type="match status" value="1"/>
</dbReference>
<accession>A0ABP3WWS7</accession>
<dbReference type="Pfam" id="PF02517">
    <property type="entry name" value="Rce1-like"/>
    <property type="match status" value="1"/>
</dbReference>
<evidence type="ECO:0000259" key="2">
    <source>
        <dbReference type="Pfam" id="PF02517"/>
    </source>
</evidence>
<reference evidence="4" key="1">
    <citation type="journal article" date="2019" name="Int. J. Syst. Evol. Microbiol.">
        <title>The Global Catalogue of Microorganisms (GCM) 10K type strain sequencing project: providing services to taxonomists for standard genome sequencing and annotation.</title>
        <authorList>
            <consortium name="The Broad Institute Genomics Platform"/>
            <consortium name="The Broad Institute Genome Sequencing Center for Infectious Disease"/>
            <person name="Wu L."/>
            <person name="Ma J."/>
        </authorList>
    </citation>
    <scope>NUCLEOTIDE SEQUENCE [LARGE SCALE GENOMIC DNA]</scope>
    <source>
        <strain evidence="4">JCM 15896</strain>
    </source>
</reference>
<keyword evidence="4" id="KW-1185">Reference proteome</keyword>
<name>A0ABP3WWS7_9ALTE</name>
<evidence type="ECO:0000313" key="3">
    <source>
        <dbReference type="EMBL" id="GAA0857871.1"/>
    </source>
</evidence>
<feature type="transmembrane region" description="Helical" evidence="1">
    <location>
        <begin position="39"/>
        <end position="59"/>
    </location>
</feature>
<feature type="transmembrane region" description="Helical" evidence="1">
    <location>
        <begin position="201"/>
        <end position="219"/>
    </location>
</feature>
<dbReference type="RefSeq" id="WP_343860524.1">
    <property type="nucleotide sequence ID" value="NZ_BAAAFD010000007.1"/>
</dbReference>
<organism evidence="3 4">
    <name type="scientific">Aliiglaciecola litoralis</name>
    <dbReference type="NCBI Taxonomy" id="582857"/>
    <lineage>
        <taxon>Bacteria</taxon>
        <taxon>Pseudomonadati</taxon>
        <taxon>Pseudomonadota</taxon>
        <taxon>Gammaproteobacteria</taxon>
        <taxon>Alteromonadales</taxon>
        <taxon>Alteromonadaceae</taxon>
        <taxon>Aliiglaciecola</taxon>
    </lineage>
</organism>
<evidence type="ECO:0000256" key="1">
    <source>
        <dbReference type="SAM" id="Phobius"/>
    </source>
</evidence>
<keyword evidence="1" id="KW-0812">Transmembrane</keyword>
<dbReference type="EMBL" id="BAAAFD010000007">
    <property type="protein sequence ID" value="GAA0857871.1"/>
    <property type="molecule type" value="Genomic_DNA"/>
</dbReference>
<feature type="transmembrane region" description="Helical" evidence="1">
    <location>
        <begin position="178"/>
        <end position="196"/>
    </location>
</feature>
<feature type="transmembrane region" description="Helical" evidence="1">
    <location>
        <begin position="7"/>
        <end position="33"/>
    </location>
</feature>
<feature type="transmembrane region" description="Helical" evidence="1">
    <location>
        <begin position="80"/>
        <end position="99"/>
    </location>
</feature>
<evidence type="ECO:0000313" key="4">
    <source>
        <dbReference type="Proteomes" id="UP001500359"/>
    </source>
</evidence>
<sequence>MTRNPPGFLMAVGILFCWFAMQFIMGMLLYGAFPQLQSNLWLNLLINGIATVVIVQAVLKHTQYSLSSLFDASPNQFISTATVLFPLVGLTVLGSLWWFADLQNWLAFYLPEDEAGMAYLVELMSGGLITLVALSIFAPVVEEVIFRGIILRGFLHHYPAHLAIVLSATLFAVFHFNLYQFLAAFVLGIFFGWLYYKTRSLWPCIFGHSCYNTAAYLMYDGETQFQWNTLTTNLFTFSVSVAGVYLLSRILHKGMS</sequence>
<keyword evidence="1" id="KW-1133">Transmembrane helix</keyword>
<keyword evidence="1" id="KW-0472">Membrane</keyword>
<feature type="domain" description="CAAX prenyl protease 2/Lysostaphin resistance protein A-like" evidence="2">
    <location>
        <begin position="128"/>
        <end position="213"/>
    </location>
</feature>
<dbReference type="Proteomes" id="UP001500359">
    <property type="component" value="Unassembled WGS sequence"/>
</dbReference>
<protein>
    <submittedName>
        <fullName evidence="3">Type II CAAX endopeptidase family protein</fullName>
    </submittedName>
</protein>
<dbReference type="InterPro" id="IPR052710">
    <property type="entry name" value="CAAX_protease"/>
</dbReference>
<feature type="transmembrane region" description="Helical" evidence="1">
    <location>
        <begin position="225"/>
        <end position="247"/>
    </location>
</feature>
<feature type="transmembrane region" description="Helical" evidence="1">
    <location>
        <begin position="119"/>
        <end position="141"/>
    </location>
</feature>
<proteinExistence type="predicted"/>
<comment type="caution">
    <text evidence="3">The sequence shown here is derived from an EMBL/GenBank/DDBJ whole genome shotgun (WGS) entry which is preliminary data.</text>
</comment>